<name>A0A6G0HLJ0_LARCR</name>
<accession>A0A6G0HLJ0</accession>
<feature type="domain" description="DNA-dependent protein kinase catalytic subunit CC1/2" evidence="1">
    <location>
        <begin position="34"/>
        <end position="131"/>
    </location>
</feature>
<dbReference type="EMBL" id="REGW02000022">
    <property type="protein sequence ID" value="KAE8280055.1"/>
    <property type="molecule type" value="Genomic_DNA"/>
</dbReference>
<dbReference type="GO" id="GO:0016301">
    <property type="term" value="F:kinase activity"/>
    <property type="evidence" value="ECO:0007669"/>
    <property type="project" value="UniProtKB-KW"/>
</dbReference>
<dbReference type="Proteomes" id="UP000424527">
    <property type="component" value="Unassembled WGS sequence"/>
</dbReference>
<evidence type="ECO:0000313" key="3">
    <source>
        <dbReference type="Proteomes" id="UP000424527"/>
    </source>
</evidence>
<gene>
    <name evidence="2" type="ORF">D5F01_LYC22192</name>
</gene>
<proteinExistence type="predicted"/>
<organism evidence="2 3">
    <name type="scientific">Larimichthys crocea</name>
    <name type="common">Large yellow croaker</name>
    <name type="synonym">Pseudosciaena crocea</name>
    <dbReference type="NCBI Taxonomy" id="215358"/>
    <lineage>
        <taxon>Eukaryota</taxon>
        <taxon>Metazoa</taxon>
        <taxon>Chordata</taxon>
        <taxon>Craniata</taxon>
        <taxon>Vertebrata</taxon>
        <taxon>Euteleostomi</taxon>
        <taxon>Actinopterygii</taxon>
        <taxon>Neopterygii</taxon>
        <taxon>Teleostei</taxon>
        <taxon>Neoteleostei</taxon>
        <taxon>Acanthomorphata</taxon>
        <taxon>Eupercaria</taxon>
        <taxon>Sciaenidae</taxon>
        <taxon>Larimichthys</taxon>
    </lineage>
</organism>
<keyword evidence="3" id="KW-1185">Reference proteome</keyword>
<evidence type="ECO:0000259" key="1">
    <source>
        <dbReference type="Pfam" id="PF20502"/>
    </source>
</evidence>
<sequence length="478" mass="54113">MLRDASQGAFHLMKSCASLIWFYGFWNNVADLRHECRHKCMELFYEFIPLLPGKKSPPQWLDGMLKDHGIGFLISRCEGGGLLSQSTLRDLTGPFSVRATLQWMDLLLAALDCYNTFISLHIIKPHHMLSSKENPREVDQYNFSKCTIIVRLLEFATMILVKGDQEFGKLLEQDIFVSAFFELTALVVCEPSTVGFNMADVEVMKNLPEVCVPLLKALLASPYRDCIQSSLQGKISRKSVEELCAVDLYHSSTMCHHDQMEMVLSSCKQIHKADFLSSILHSQDVTYARSLGPRLLMTVYKGIAPGEDRKALPSLDINTKRLADDLLQLAFSLNQQSEQLVDLLLNTIMLSVPISGSHSHNFLSFSHGEYFYSLFQMTINTELLKHLDLTVPRLMKASSQNPSMVSVLLNGMLDHSFRERSVRKTQGKKLVEEVLRRWKSLQSWWEGDSSTPESKTATLLLLSKLLQIDSSVCSDINH</sequence>
<comment type="caution">
    <text evidence="2">The sequence shown here is derived from an EMBL/GenBank/DDBJ whole genome shotgun (WGS) entry which is preliminary data.</text>
</comment>
<dbReference type="InterPro" id="IPR046803">
    <property type="entry name" value="DNAPKcs_CC1-2"/>
</dbReference>
<protein>
    <submittedName>
        <fullName evidence="2">DNA-dependent protein kinase catalytic subunit</fullName>
    </submittedName>
</protein>
<dbReference type="Pfam" id="PF20502">
    <property type="entry name" value="DNAPKcs_CC1-2"/>
    <property type="match status" value="2"/>
</dbReference>
<evidence type="ECO:0000313" key="2">
    <source>
        <dbReference type="EMBL" id="KAE8280055.1"/>
    </source>
</evidence>
<keyword evidence="2" id="KW-0808">Transferase</keyword>
<feature type="domain" description="DNA-dependent protein kinase catalytic subunit CC1/2" evidence="1">
    <location>
        <begin position="134"/>
        <end position="478"/>
    </location>
</feature>
<keyword evidence="2" id="KW-0418">Kinase</keyword>
<dbReference type="AlphaFoldDB" id="A0A6G0HLJ0"/>
<reference evidence="2 3" key="1">
    <citation type="submission" date="2019-07" db="EMBL/GenBank/DDBJ databases">
        <title>Chromosome genome assembly for large yellow croaker.</title>
        <authorList>
            <person name="Xiao S."/>
        </authorList>
    </citation>
    <scope>NUCLEOTIDE SEQUENCE [LARGE SCALE GENOMIC DNA]</scope>
    <source>
        <strain evidence="2">JMULYC20181020</strain>
        <tissue evidence="2">Muscle</tissue>
    </source>
</reference>